<dbReference type="InterPro" id="IPR032979">
    <property type="entry name" value="ENGase"/>
</dbReference>
<keyword evidence="2" id="KW-1185">Reference proteome</keyword>
<dbReference type="InterPro" id="IPR043502">
    <property type="entry name" value="DNA/RNA_pol_sf"/>
</dbReference>
<dbReference type="Pfam" id="PF03644">
    <property type="entry name" value="Glyco_hydro_85"/>
    <property type="match status" value="1"/>
</dbReference>
<organism evidence="2 3">
    <name type="scientific">Limulus polyphemus</name>
    <name type="common">Atlantic horseshoe crab</name>
    <dbReference type="NCBI Taxonomy" id="6850"/>
    <lineage>
        <taxon>Eukaryota</taxon>
        <taxon>Metazoa</taxon>
        <taxon>Ecdysozoa</taxon>
        <taxon>Arthropoda</taxon>
        <taxon>Chelicerata</taxon>
        <taxon>Merostomata</taxon>
        <taxon>Xiphosura</taxon>
        <taxon>Limulidae</taxon>
        <taxon>Limulus</taxon>
    </lineage>
</organism>
<reference evidence="3" key="1">
    <citation type="submission" date="2025-08" db="UniProtKB">
        <authorList>
            <consortium name="RefSeq"/>
        </authorList>
    </citation>
    <scope>IDENTIFICATION</scope>
    <source>
        <tissue evidence="3">Muscle</tissue>
    </source>
</reference>
<dbReference type="CDD" id="cd06547">
    <property type="entry name" value="GH85_ENGase"/>
    <property type="match status" value="1"/>
</dbReference>
<evidence type="ECO:0000259" key="1">
    <source>
        <dbReference type="Pfam" id="PF03644"/>
    </source>
</evidence>
<dbReference type="SUPFAM" id="SSF51445">
    <property type="entry name" value="(Trans)glycosidases"/>
    <property type="match status" value="1"/>
</dbReference>
<dbReference type="Gene3D" id="3.20.20.80">
    <property type="entry name" value="Glycosidases"/>
    <property type="match status" value="1"/>
</dbReference>
<evidence type="ECO:0000313" key="2">
    <source>
        <dbReference type="Proteomes" id="UP000694941"/>
    </source>
</evidence>
<protein>
    <submittedName>
        <fullName evidence="3">Cytosolic endo-beta-N-acetylglucosaminidase-like</fullName>
    </submittedName>
</protein>
<feature type="domain" description="Cytosolic endo-beta-N-acetylglucosaminidase TIM barrel" evidence="1">
    <location>
        <begin position="56"/>
        <end position="327"/>
    </location>
</feature>
<accession>A0ABM1BGR5</accession>
<dbReference type="PANTHER" id="PTHR13246:SF1">
    <property type="entry name" value="CYTOSOLIC ENDO-BETA-N-ACETYLGLUCOSAMINIDASE"/>
    <property type="match status" value="1"/>
</dbReference>
<gene>
    <name evidence="3" type="primary">LOC106465970</name>
</gene>
<dbReference type="InterPro" id="IPR005201">
    <property type="entry name" value="TIM_ENGase"/>
</dbReference>
<dbReference type="Gene3D" id="2.60.120.260">
    <property type="entry name" value="Galactose-binding domain-like"/>
    <property type="match status" value="1"/>
</dbReference>
<evidence type="ECO:0000313" key="3">
    <source>
        <dbReference type="RefSeq" id="XP_013781671.2"/>
    </source>
</evidence>
<dbReference type="RefSeq" id="XP_013781671.2">
    <property type="nucleotide sequence ID" value="XM_013926217.2"/>
</dbReference>
<dbReference type="SUPFAM" id="SSF56672">
    <property type="entry name" value="DNA/RNA polymerases"/>
    <property type="match status" value="1"/>
</dbReference>
<sequence length="537" mass="60868">MGNPEANMAKLDGARFFSKIYLIKSYWQILMETGSKEKTAFVTSDGCYQFKQMPFRFCEGSESDDCYRFFHWASVDIFVYFSHHFVTIPPLSWITVCHNNGVSVLGTVITEHEDGIKLCDEILESQNTLSLLVTSLVSIARDHEFDGWLINIENKIKEENVSNLVTFLHCLTKEMHHHDPNSLVIWYDSVTKTGELDWQNELNDKNRIFFEACDGIYVNYTWKEENLNHTCQESGLRKSDVFMGVDVFGRGTLGGGGFNIDEPLKLIGDYNLSAAIFAPGWVQETLGKENFTENQYKFWGNVCDLLPLHGFVEFPLVTSFCQGFGQKMFRRGKVIKTQPWTNLSLQQPQPSFHGSLGSPGRCSVRIYTCDGFNGGGCLQFGGSPTNWNNLVFRIFVCKFPVSEDVLITYTYKSLVPSTISLYLQLTLMSSAGERCTVTIGAENKSDIHEAKKKKTENIIQRLSREELKNCTKFSDLPDETEEGWTTIFSVLSYLEFQSHTIEEIGVKIALPEKSVKPNLELLLGQIQLLSLPVDKAT</sequence>
<proteinExistence type="predicted"/>
<name>A0ABM1BGR5_LIMPO</name>
<dbReference type="GeneID" id="106465970"/>
<dbReference type="InterPro" id="IPR017853">
    <property type="entry name" value="GH"/>
</dbReference>
<dbReference type="Proteomes" id="UP000694941">
    <property type="component" value="Unplaced"/>
</dbReference>
<dbReference type="PANTHER" id="PTHR13246">
    <property type="entry name" value="ENDO BETA N-ACETYLGLUCOSAMINIDASE"/>
    <property type="match status" value="1"/>
</dbReference>